<dbReference type="InterPro" id="IPR044823">
    <property type="entry name" value="ASIL1/2-like"/>
</dbReference>
<feature type="compositionally biased region" description="Basic and acidic residues" evidence="1">
    <location>
        <begin position="320"/>
        <end position="330"/>
    </location>
</feature>
<gene>
    <name evidence="3" type="ORF">SI8410_06007860</name>
</gene>
<dbReference type="Proteomes" id="UP000663760">
    <property type="component" value="Chromosome 6"/>
</dbReference>
<evidence type="ECO:0000259" key="2">
    <source>
        <dbReference type="Pfam" id="PF13837"/>
    </source>
</evidence>
<dbReference type="Gene3D" id="1.10.10.60">
    <property type="entry name" value="Homeodomain-like"/>
    <property type="match status" value="1"/>
</dbReference>
<dbReference type="EMBL" id="LR746269">
    <property type="protein sequence ID" value="CAA7397195.1"/>
    <property type="molecule type" value="Genomic_DNA"/>
</dbReference>
<feature type="compositionally biased region" description="Low complexity" evidence="1">
    <location>
        <begin position="148"/>
        <end position="168"/>
    </location>
</feature>
<feature type="compositionally biased region" description="Polar residues" evidence="1">
    <location>
        <begin position="20"/>
        <end position="35"/>
    </location>
</feature>
<dbReference type="OrthoDB" id="691673at2759"/>
<feature type="domain" description="Myb/SANT-like DNA-binding" evidence="2">
    <location>
        <begin position="169"/>
        <end position="256"/>
    </location>
</feature>
<feature type="region of interest" description="Disordered" evidence="1">
    <location>
        <begin position="376"/>
        <end position="434"/>
    </location>
</feature>
<dbReference type="PANTHER" id="PTHR31307">
    <property type="entry name" value="TRIHELIX TRANSCRIPTION FACTOR ASIL2"/>
    <property type="match status" value="1"/>
</dbReference>
<reference evidence="3" key="1">
    <citation type="submission" date="2020-02" db="EMBL/GenBank/DDBJ databases">
        <authorList>
            <person name="Scholz U."/>
            <person name="Mascher M."/>
            <person name="Fiebig A."/>
        </authorList>
    </citation>
    <scope>NUCLEOTIDE SEQUENCE</scope>
</reference>
<organism evidence="3 4">
    <name type="scientific">Spirodela intermedia</name>
    <name type="common">Intermediate duckweed</name>
    <dbReference type="NCBI Taxonomy" id="51605"/>
    <lineage>
        <taxon>Eukaryota</taxon>
        <taxon>Viridiplantae</taxon>
        <taxon>Streptophyta</taxon>
        <taxon>Embryophyta</taxon>
        <taxon>Tracheophyta</taxon>
        <taxon>Spermatophyta</taxon>
        <taxon>Magnoliopsida</taxon>
        <taxon>Liliopsida</taxon>
        <taxon>Araceae</taxon>
        <taxon>Lemnoideae</taxon>
        <taxon>Spirodela</taxon>
    </lineage>
</organism>
<feature type="region of interest" description="Disordered" evidence="1">
    <location>
        <begin position="206"/>
        <end position="225"/>
    </location>
</feature>
<evidence type="ECO:0000313" key="4">
    <source>
        <dbReference type="Proteomes" id="UP000663760"/>
    </source>
</evidence>
<feature type="compositionally biased region" description="Basic and acidic residues" evidence="1">
    <location>
        <begin position="213"/>
        <end position="225"/>
    </location>
</feature>
<protein>
    <recommendedName>
        <fullName evidence="2">Myb/SANT-like DNA-binding domain-containing protein</fullName>
    </recommendedName>
</protein>
<evidence type="ECO:0000256" key="1">
    <source>
        <dbReference type="SAM" id="MobiDB-lite"/>
    </source>
</evidence>
<dbReference type="AlphaFoldDB" id="A0A7I8KJL9"/>
<evidence type="ECO:0000313" key="3">
    <source>
        <dbReference type="EMBL" id="CAA7397195.1"/>
    </source>
</evidence>
<feature type="region of interest" description="Disordered" evidence="1">
    <location>
        <begin position="1"/>
        <end position="169"/>
    </location>
</feature>
<feature type="region of interest" description="Disordered" evidence="1">
    <location>
        <begin position="293"/>
        <end position="338"/>
    </location>
</feature>
<feature type="compositionally biased region" description="Basic and acidic residues" evidence="1">
    <location>
        <begin position="376"/>
        <end position="395"/>
    </location>
</feature>
<feature type="compositionally biased region" description="Basic and acidic residues" evidence="1">
    <location>
        <begin position="293"/>
        <end position="302"/>
    </location>
</feature>
<dbReference type="PANTHER" id="PTHR31307:SF6">
    <property type="entry name" value="OS01G0718900 PROTEIN"/>
    <property type="match status" value="1"/>
</dbReference>
<keyword evidence="4" id="KW-1185">Reference proteome</keyword>
<proteinExistence type="predicted"/>
<dbReference type="GO" id="GO:0000976">
    <property type="term" value="F:transcription cis-regulatory region binding"/>
    <property type="evidence" value="ECO:0007669"/>
    <property type="project" value="TreeGrafter"/>
</dbReference>
<feature type="compositionally biased region" description="Acidic residues" evidence="1">
    <location>
        <begin position="303"/>
        <end position="317"/>
    </location>
</feature>
<dbReference type="Pfam" id="PF13837">
    <property type="entry name" value="Myb_DNA-bind_4"/>
    <property type="match status" value="1"/>
</dbReference>
<feature type="compositionally biased region" description="Acidic residues" evidence="1">
    <location>
        <begin position="396"/>
        <end position="434"/>
    </location>
</feature>
<name>A0A7I8KJL9_SPIIN</name>
<sequence length="434" mass="49446">MDDTEDDARYPPNPHHHRSNSSTHLHNLPGRNSAQALPPPRRRYPRGEEEDDDEAEEDEEVEGSEAEEEGEQNEVDQSAEDEVEDDEEEQEEEEEEEEEEEDRRGGGGGGGVGSGYRPVRAEGPLKRRRKRRRLDRLALGFEFAPRVAAGSTPSAPSASRLPPRNSPADWSEDSTFVLLDAWGDLYLQNGRKSIRSEEWVEVAKKVSQSSRTARSEAQCRNRLDTLKKKYKKEKTRISESSGSNTKWIYFSKMDSLMSPPPPASARQQPRLPCGFDSGEYVFMNSKVYVSRSNDLDEMRDSPGDSECEEEDDDDESDGLPPERPKPKESSESSFRMLADSIQKFGEIYEKIEDSKRQHMAELERMRKEFHEDLEMQKRQILERAQAEIAKMRQGSDEEDDDDDDDDDEGEGQEDDEGINNEDEEIDVSLEEGSG</sequence>
<accession>A0A7I8KJL9</accession>
<dbReference type="GO" id="GO:0005634">
    <property type="term" value="C:nucleus"/>
    <property type="evidence" value="ECO:0007669"/>
    <property type="project" value="TreeGrafter"/>
</dbReference>
<dbReference type="InterPro" id="IPR044822">
    <property type="entry name" value="Myb_DNA-bind_4"/>
</dbReference>
<feature type="compositionally biased region" description="Acidic residues" evidence="1">
    <location>
        <begin position="48"/>
        <end position="101"/>
    </location>
</feature>